<feature type="compositionally biased region" description="Low complexity" evidence="1">
    <location>
        <begin position="978"/>
        <end position="1011"/>
    </location>
</feature>
<keyword evidence="2" id="KW-0732">Signal</keyword>
<evidence type="ECO:0000259" key="3">
    <source>
        <dbReference type="Pfam" id="PF22974"/>
    </source>
</evidence>
<dbReference type="Proteomes" id="UP000007129">
    <property type="component" value="Unassembled WGS sequence"/>
</dbReference>
<dbReference type="OrthoDB" id="160645at2759"/>
<feature type="region of interest" description="Disordered" evidence="1">
    <location>
        <begin position="103"/>
        <end position="198"/>
    </location>
</feature>
<protein>
    <recommendedName>
        <fullName evidence="3">DUF7029 domain-containing protein</fullName>
    </recommendedName>
</protein>
<feature type="signal peptide" evidence="2">
    <location>
        <begin position="1"/>
        <end position="18"/>
    </location>
</feature>
<feature type="domain" description="DUF7029" evidence="3">
    <location>
        <begin position="275"/>
        <end position="373"/>
    </location>
</feature>
<feature type="compositionally biased region" description="Polar residues" evidence="1">
    <location>
        <begin position="169"/>
        <end position="180"/>
    </location>
</feature>
<feature type="chain" id="PRO_5003864504" description="DUF7029 domain-containing protein" evidence="2">
    <location>
        <begin position="19"/>
        <end position="1297"/>
    </location>
</feature>
<feature type="region of interest" description="Disordered" evidence="1">
    <location>
        <begin position="214"/>
        <end position="259"/>
    </location>
</feature>
<dbReference type="InParanoid" id="K2SH45"/>
<evidence type="ECO:0000256" key="1">
    <source>
        <dbReference type="SAM" id="MobiDB-lite"/>
    </source>
</evidence>
<feature type="compositionally biased region" description="Low complexity" evidence="1">
    <location>
        <begin position="219"/>
        <end position="259"/>
    </location>
</feature>
<comment type="caution">
    <text evidence="4">The sequence shown here is derived from an EMBL/GenBank/DDBJ whole genome shotgun (WGS) entry which is preliminary data.</text>
</comment>
<dbReference type="Pfam" id="PF22974">
    <property type="entry name" value="DUF7029"/>
    <property type="match status" value="1"/>
</dbReference>
<gene>
    <name evidence="4" type="ORF">MPH_00713</name>
</gene>
<evidence type="ECO:0000256" key="2">
    <source>
        <dbReference type="SAM" id="SignalP"/>
    </source>
</evidence>
<dbReference type="STRING" id="1126212.K2SH45"/>
<feature type="region of interest" description="Disordered" evidence="1">
    <location>
        <begin position="842"/>
        <end position="1011"/>
    </location>
</feature>
<feature type="compositionally biased region" description="Gly residues" evidence="1">
    <location>
        <begin position="103"/>
        <end position="123"/>
    </location>
</feature>
<dbReference type="HOGENOM" id="CLU_006356_0_0_1"/>
<feature type="compositionally biased region" description="Low complexity" evidence="1">
    <location>
        <begin position="846"/>
        <end position="955"/>
    </location>
</feature>
<dbReference type="InterPro" id="IPR054293">
    <property type="entry name" value="DUF7029"/>
</dbReference>
<organism evidence="4 5">
    <name type="scientific">Macrophomina phaseolina (strain MS6)</name>
    <name type="common">Charcoal rot fungus</name>
    <dbReference type="NCBI Taxonomy" id="1126212"/>
    <lineage>
        <taxon>Eukaryota</taxon>
        <taxon>Fungi</taxon>
        <taxon>Dikarya</taxon>
        <taxon>Ascomycota</taxon>
        <taxon>Pezizomycotina</taxon>
        <taxon>Dothideomycetes</taxon>
        <taxon>Dothideomycetes incertae sedis</taxon>
        <taxon>Botryosphaeriales</taxon>
        <taxon>Botryosphaeriaceae</taxon>
        <taxon>Macrophomina</taxon>
    </lineage>
</organism>
<dbReference type="eggNOG" id="ENOG502SHMP">
    <property type="taxonomic scope" value="Eukaryota"/>
</dbReference>
<accession>K2SH45</accession>
<feature type="compositionally biased region" description="Low complexity" evidence="1">
    <location>
        <begin position="124"/>
        <end position="164"/>
    </location>
</feature>
<sequence length="1297" mass="128998">MRSIALITSLMGLGTVAAVPRYQNLTSSAVQSVGGGVYHTTVVDTVYKTVETAYTTLVSTQLTTKVEIEHATKTETAYVITTGFPCEGGSKASGAPVVVAAGAGSGSGSGSSGSGSGGSGGSSGSSSGSGSRSSGQSKSSNGAGSSDIVKTSGSGSSKSDGNSGDVVIGSSSWTTTQGPITTLMPAAPPGHDKAALSNLAPKDTGSIYFNDGSSGGASAGSSKSNSTSSGSAGFSGSTGSSGSAGSSGSTGFTGSAGSSGSSSSNGGQLFALMQANFTYPSIILDNSQYILSISCVTGGLQIAFSNAEAFKYAQNAWGTAKQFVIVTSSVSCGSAPAGQHTYWLVAGVVFSESSHTAQLDCSELPIEKAIGDVTVTWGTTITSNSTLNGTTAASGNSTYSYGGSGYSNSTGSSSTSGSSSGSSCSTPPAATISGFPAAPCGDGFDKALDDKLGYYDFTSDFSGSLEDIAPGLGDYSASDYGDDDVVSSARRRRSLSHTAHARAVIEKRLFGISIKAVFQKVAPKLTAKIEQKIDAVKNFAIKTADKYTNGAVSKGIKFISDKIDSLTTAKAGGNININLTPKGLVDSKYWGQQYRLYHGEKTSGAASGSVDLYCVDCGITGKAHIAGELGFSLLGGGFNKGSVTVDGSLKAGLFLGLAAEGQYKNTFKKTITSDGLPGFSIHNVITVGPVVAMDASLALDIKAQGQILVGGSAEINNFYAKLDVVNSDQTTATGFKPTFNSKFTAAGQISADARVGLPLTVGVGLEITPLKYRKLISITNEPYVSASATYAYDSVNPGTCNNGIQYQLTLGDELSMNFFDIKTMSLFKADMPPLAADCIKLGGSSGSSDPTSSGSTSGSGATDSSSSGSPSGSSDASSSGSTSGNTDTSTSGSGSTIDGSAASGSTANSGTTDGSTSSGSTTGSSNTGSSDNSANTGATDGSTSSGAADSSANAGQSTSSGTIDGISNADIASQTNNSGAMDSSASTGATDSAANAGSADTTVTTGSSTSSGGLFGAVNSINNAVNAAADTVAAATANIESTANTDASVNTDSSVNTDASVNAGASVNVDASASIEKRSLITRQDASTTTSSDDAVYTGDGGTDFNELSNIAYTDEDSTNADGKNDDGFTYTNVIDSTGAWYLSADADGALNLQAAADAASDGGVTFATYDNLTVSDDQDRVFHYHPDTMAALGVSRFRIGALEELPKGADMITLAPIDTDGSAETKGVVVALNSEGNAFYTVVCNVGDAAKVFLVADPDAGAAALEREGMQWIVTGGVATDCSAMAFTNGVGGGIS</sequence>
<evidence type="ECO:0000313" key="5">
    <source>
        <dbReference type="Proteomes" id="UP000007129"/>
    </source>
</evidence>
<proteinExistence type="predicted"/>
<name>K2SH45_MACPH</name>
<dbReference type="VEuPathDB" id="FungiDB:MPH_00713"/>
<reference evidence="4 5" key="1">
    <citation type="journal article" date="2012" name="BMC Genomics">
        <title>Tools to kill: Genome of one of the most destructive plant pathogenic fungi Macrophomina phaseolina.</title>
        <authorList>
            <person name="Islam M.S."/>
            <person name="Haque M.S."/>
            <person name="Islam M.M."/>
            <person name="Emdad E.M."/>
            <person name="Halim A."/>
            <person name="Hossen Q.M.M."/>
            <person name="Hossain M.Z."/>
            <person name="Ahmed B."/>
            <person name="Rahim S."/>
            <person name="Rahman M.S."/>
            <person name="Alam M.M."/>
            <person name="Hou S."/>
            <person name="Wan X."/>
            <person name="Saito J.A."/>
            <person name="Alam M."/>
        </authorList>
    </citation>
    <scope>NUCLEOTIDE SEQUENCE [LARGE SCALE GENOMIC DNA]</scope>
    <source>
        <strain evidence="4 5">MS6</strain>
    </source>
</reference>
<evidence type="ECO:0000313" key="4">
    <source>
        <dbReference type="EMBL" id="EKG21794.1"/>
    </source>
</evidence>
<dbReference type="EMBL" id="AHHD01000035">
    <property type="protein sequence ID" value="EKG21794.1"/>
    <property type="molecule type" value="Genomic_DNA"/>
</dbReference>